<proteinExistence type="predicted"/>
<evidence type="ECO:0000313" key="2">
    <source>
        <dbReference type="EMBL" id="MPC67480.1"/>
    </source>
</evidence>
<feature type="region of interest" description="Disordered" evidence="1">
    <location>
        <begin position="51"/>
        <end position="80"/>
    </location>
</feature>
<evidence type="ECO:0000256" key="1">
    <source>
        <dbReference type="SAM" id="MobiDB-lite"/>
    </source>
</evidence>
<gene>
    <name evidence="2" type="ORF">E2C01_061657</name>
</gene>
<feature type="compositionally biased region" description="Acidic residues" evidence="1">
    <location>
        <begin position="241"/>
        <end position="251"/>
    </location>
</feature>
<dbReference type="OrthoDB" id="10062605at2759"/>
<name>A0A5B7H5U5_PORTR</name>
<organism evidence="2 3">
    <name type="scientific">Portunus trituberculatus</name>
    <name type="common">Swimming crab</name>
    <name type="synonym">Neptunus trituberculatus</name>
    <dbReference type="NCBI Taxonomy" id="210409"/>
    <lineage>
        <taxon>Eukaryota</taxon>
        <taxon>Metazoa</taxon>
        <taxon>Ecdysozoa</taxon>
        <taxon>Arthropoda</taxon>
        <taxon>Crustacea</taxon>
        <taxon>Multicrustacea</taxon>
        <taxon>Malacostraca</taxon>
        <taxon>Eumalacostraca</taxon>
        <taxon>Eucarida</taxon>
        <taxon>Decapoda</taxon>
        <taxon>Pleocyemata</taxon>
        <taxon>Brachyura</taxon>
        <taxon>Eubrachyura</taxon>
        <taxon>Portunoidea</taxon>
        <taxon>Portunidae</taxon>
        <taxon>Portuninae</taxon>
        <taxon>Portunus</taxon>
    </lineage>
</organism>
<feature type="region of interest" description="Disordered" evidence="1">
    <location>
        <begin position="183"/>
        <end position="210"/>
    </location>
</feature>
<comment type="caution">
    <text evidence="2">The sequence shown here is derived from an EMBL/GenBank/DDBJ whole genome shotgun (WGS) entry which is preliminary data.</text>
</comment>
<feature type="compositionally biased region" description="Basic and acidic residues" evidence="1">
    <location>
        <begin position="183"/>
        <end position="193"/>
    </location>
</feature>
<feature type="region of interest" description="Disordered" evidence="1">
    <location>
        <begin position="96"/>
        <end position="118"/>
    </location>
</feature>
<dbReference type="Proteomes" id="UP000324222">
    <property type="component" value="Unassembled WGS sequence"/>
</dbReference>
<keyword evidence="3" id="KW-1185">Reference proteome</keyword>
<evidence type="ECO:0000313" key="3">
    <source>
        <dbReference type="Proteomes" id="UP000324222"/>
    </source>
</evidence>
<dbReference type="EMBL" id="VSRR010026299">
    <property type="protein sequence ID" value="MPC67480.1"/>
    <property type="molecule type" value="Genomic_DNA"/>
</dbReference>
<protein>
    <submittedName>
        <fullName evidence="2">Uncharacterized protein</fullName>
    </submittedName>
</protein>
<sequence>MLNQDTIALHSHVATHYEELLRLERELQEIRRVTQPLSTTSEWAPLEEALQRGSVSSARDSALPSSQATTPTMPRRQVRTPGSFVSQLISKFESSSQSSSPVCSEASEVPGSGDHLSGLSRILQRARWERRPSFDDCARSESTNSEDGRSLEPHMKRTFEEKIRLQEDYLRGHSRDTVDRDMSAKGVRCDGHGPECGSEGGPVSSDHSDREGSVFLEYGLEGKETSDIHSLPLTAQGQEDAREEEEEEEEPEGRTVVMEEEPVPVSDPYMETSHLMKLMNEVAEQRGVISELRQQVSSGEEDKYKLVTTLERLHHLALLTSSDTFR</sequence>
<feature type="region of interest" description="Disordered" evidence="1">
    <location>
        <begin position="225"/>
        <end position="265"/>
    </location>
</feature>
<dbReference type="AlphaFoldDB" id="A0A5B7H5U5"/>
<feature type="compositionally biased region" description="Polar residues" evidence="1">
    <location>
        <begin position="53"/>
        <end position="72"/>
    </location>
</feature>
<reference evidence="2 3" key="1">
    <citation type="submission" date="2019-05" db="EMBL/GenBank/DDBJ databases">
        <title>Another draft genome of Portunus trituberculatus and its Hox gene families provides insights of decapod evolution.</title>
        <authorList>
            <person name="Jeong J.-H."/>
            <person name="Song I."/>
            <person name="Kim S."/>
            <person name="Choi T."/>
            <person name="Kim D."/>
            <person name="Ryu S."/>
            <person name="Kim W."/>
        </authorList>
    </citation>
    <scope>NUCLEOTIDE SEQUENCE [LARGE SCALE GENOMIC DNA]</scope>
    <source>
        <tissue evidence="2">Muscle</tissue>
    </source>
</reference>
<accession>A0A5B7H5U5</accession>
<feature type="compositionally biased region" description="Low complexity" evidence="1">
    <location>
        <begin position="96"/>
        <end position="108"/>
    </location>
</feature>